<feature type="domain" description="Cation/H+ exchanger transmembrane" evidence="13">
    <location>
        <begin position="13"/>
        <end position="405"/>
    </location>
</feature>
<dbReference type="Gene3D" id="6.10.140.1330">
    <property type="match status" value="1"/>
</dbReference>
<feature type="transmembrane region" description="Helical" evidence="12">
    <location>
        <begin position="199"/>
        <end position="226"/>
    </location>
</feature>
<feature type="transmembrane region" description="Helical" evidence="12">
    <location>
        <begin position="31"/>
        <end position="52"/>
    </location>
</feature>
<evidence type="ECO:0000256" key="3">
    <source>
        <dbReference type="ARBA" id="ARBA00022448"/>
    </source>
</evidence>
<evidence type="ECO:0000256" key="2">
    <source>
        <dbReference type="ARBA" id="ARBA00007367"/>
    </source>
</evidence>
<evidence type="ECO:0000256" key="4">
    <source>
        <dbReference type="ARBA" id="ARBA00022449"/>
    </source>
</evidence>
<feature type="transmembrane region" description="Helical" evidence="12">
    <location>
        <begin position="233"/>
        <end position="251"/>
    </location>
</feature>
<dbReference type="PaxDb" id="667014-Thein_1540"/>
<keyword evidence="3" id="KW-0813">Transport</keyword>
<keyword evidence="5" id="KW-1003">Cell membrane</keyword>
<dbReference type="STRING" id="667014.Thein_1540"/>
<evidence type="ECO:0000259" key="13">
    <source>
        <dbReference type="Pfam" id="PF00999"/>
    </source>
</evidence>
<evidence type="ECO:0000256" key="1">
    <source>
        <dbReference type="ARBA" id="ARBA00004651"/>
    </source>
</evidence>
<feature type="transmembrane region" description="Helical" evidence="12">
    <location>
        <begin position="167"/>
        <end position="187"/>
    </location>
</feature>
<keyword evidence="8" id="KW-0915">Sodium</keyword>
<dbReference type="Proteomes" id="UP000006793">
    <property type="component" value="Chromosome"/>
</dbReference>
<feature type="transmembrane region" description="Helical" evidence="12">
    <location>
        <begin position="318"/>
        <end position="341"/>
    </location>
</feature>
<dbReference type="FunCoup" id="F8AAI1">
    <property type="interactions" value="79"/>
</dbReference>
<evidence type="ECO:0000313" key="14">
    <source>
        <dbReference type="EMBL" id="AEH45401.1"/>
    </source>
</evidence>
<dbReference type="GO" id="GO:0098719">
    <property type="term" value="P:sodium ion import across plasma membrane"/>
    <property type="evidence" value="ECO:0007669"/>
    <property type="project" value="TreeGrafter"/>
</dbReference>
<sequence>MSLYTLVTLLLCLAVLSGYLNYRLLKLPSGIGATLVAIFIGFLALAAESLWPECPLTIHLKKVVQDIEFEEAVLHWMLGFLLFAGALHVELDTLLKRLRSILSLATLGVFLSTTIIGFSLYFLAKIFGLHLPILWALLFGALISPTDPVAVLATLRKAGVSKETEIVIVGESLLNDGVAVVIFLALLEMLKTQAGIDVFHILVFLVQECFGGLVLGALLGFLAFLLLKDVDDYELEVLITVALVMLCFSLAEKFHLSGPLAVVAAGLLIGNHGRRLAMSPKTIEHIDTFWRLVDSLLNAVLFLLIGLEILVINQFNLFLALASIFLVLCGRFLSVSVSMAIAKPLKSLSFQKILFFTWCGLKGGIAVALAFSLPEHPLKSTLLSLTYFNVVFSVIGQGLTLKTLAQRLKF</sequence>
<reference evidence="15" key="1">
    <citation type="submission" date="2011-04" db="EMBL/GenBank/DDBJ databases">
        <title>The complete genome of Thermodesulfatator indicus DSM 15286.</title>
        <authorList>
            <person name="Lucas S."/>
            <person name="Copeland A."/>
            <person name="Lapidus A."/>
            <person name="Bruce D."/>
            <person name="Goodwin L."/>
            <person name="Pitluck S."/>
            <person name="Peters L."/>
            <person name="Kyrpides N."/>
            <person name="Mavromatis K."/>
            <person name="Pagani I."/>
            <person name="Ivanova N."/>
            <person name="Saunders L."/>
            <person name="Detter J.C."/>
            <person name="Tapia R."/>
            <person name="Han C."/>
            <person name="Land M."/>
            <person name="Hauser L."/>
            <person name="Markowitz V."/>
            <person name="Cheng J.-F."/>
            <person name="Hugenholtz P."/>
            <person name="Woyke T."/>
            <person name="Wu D."/>
            <person name="Spring S."/>
            <person name="Schroeder M."/>
            <person name="Brambilla E."/>
            <person name="Klenk H.-P."/>
            <person name="Eisen J.A."/>
        </authorList>
    </citation>
    <scope>NUCLEOTIDE SEQUENCE [LARGE SCALE GENOMIC DNA]</scope>
    <source>
        <strain evidence="15">DSM 15286 / JCM 11887 / CIR29812</strain>
    </source>
</reference>
<evidence type="ECO:0000256" key="9">
    <source>
        <dbReference type="ARBA" id="ARBA00023065"/>
    </source>
</evidence>
<feature type="transmembrane region" description="Helical" evidence="12">
    <location>
        <begin position="101"/>
        <end position="127"/>
    </location>
</feature>
<dbReference type="InterPro" id="IPR006153">
    <property type="entry name" value="Cation/H_exchanger_TM"/>
</dbReference>
<feature type="transmembrane region" description="Helical" evidence="12">
    <location>
        <begin position="6"/>
        <end position="24"/>
    </location>
</feature>
<dbReference type="InterPro" id="IPR018422">
    <property type="entry name" value="Cation/H_exchanger_CPA1"/>
</dbReference>
<gene>
    <name evidence="14" type="ordered locus">Thein_1540</name>
</gene>
<dbReference type="HOGENOM" id="CLU_005912_8_1_0"/>
<dbReference type="eggNOG" id="COG0025">
    <property type="taxonomic scope" value="Bacteria"/>
</dbReference>
<reference evidence="14 15" key="2">
    <citation type="journal article" date="2012" name="Stand. Genomic Sci.">
        <title>Complete genome sequence of the thermophilic sulfate-reducing ocean bacterium Thermodesulfatator indicus type strain (CIR29812(T)).</title>
        <authorList>
            <person name="Anderson I."/>
            <person name="Saunders E."/>
            <person name="Lapidus A."/>
            <person name="Nolan M."/>
            <person name="Lucas S."/>
            <person name="Tice H."/>
            <person name="Del Rio T.G."/>
            <person name="Cheng J.F."/>
            <person name="Han C."/>
            <person name="Tapia R."/>
            <person name="Goodwin L.A."/>
            <person name="Pitluck S."/>
            <person name="Liolios K."/>
            <person name="Mavromatis K."/>
            <person name="Pagani I."/>
            <person name="Ivanova N."/>
            <person name="Mikhailova N."/>
            <person name="Pati A."/>
            <person name="Chen A."/>
            <person name="Palaniappan K."/>
            <person name="Land M."/>
            <person name="Hauser L."/>
            <person name="Jeffries C.D."/>
            <person name="Chang Y.J."/>
            <person name="Brambilla E.M."/>
            <person name="Rohde M."/>
            <person name="Spring S."/>
            <person name="Goker M."/>
            <person name="Detter J.C."/>
            <person name="Woyke T."/>
            <person name="Bristow J."/>
            <person name="Eisen J.A."/>
            <person name="Markowitz V."/>
            <person name="Hugenholtz P."/>
            <person name="Kyrpides N.C."/>
            <person name="Klenk H.P."/>
        </authorList>
    </citation>
    <scope>NUCLEOTIDE SEQUENCE [LARGE SCALE GENOMIC DNA]</scope>
    <source>
        <strain evidence="15">DSM 15286 / JCM 11887 / CIR29812</strain>
    </source>
</reference>
<evidence type="ECO:0000256" key="11">
    <source>
        <dbReference type="ARBA" id="ARBA00023201"/>
    </source>
</evidence>
<feature type="transmembrane region" description="Helical" evidence="12">
    <location>
        <begin position="385"/>
        <end position="405"/>
    </location>
</feature>
<dbReference type="RefSeq" id="WP_013908143.1">
    <property type="nucleotide sequence ID" value="NC_015681.1"/>
</dbReference>
<keyword evidence="4" id="KW-0050">Antiport</keyword>
<feature type="transmembrane region" description="Helical" evidence="12">
    <location>
        <begin position="289"/>
        <end position="312"/>
    </location>
</feature>
<keyword evidence="10 12" id="KW-0472">Membrane</keyword>
<dbReference type="AlphaFoldDB" id="F8AAI1"/>
<name>F8AAI1_THEID</name>
<dbReference type="Pfam" id="PF00999">
    <property type="entry name" value="Na_H_Exchanger"/>
    <property type="match status" value="1"/>
</dbReference>
<feature type="transmembrane region" description="Helical" evidence="12">
    <location>
        <begin position="353"/>
        <end position="373"/>
    </location>
</feature>
<evidence type="ECO:0000313" key="15">
    <source>
        <dbReference type="Proteomes" id="UP000006793"/>
    </source>
</evidence>
<dbReference type="GO" id="GO:0015386">
    <property type="term" value="F:potassium:proton antiporter activity"/>
    <property type="evidence" value="ECO:0007669"/>
    <property type="project" value="TreeGrafter"/>
</dbReference>
<comment type="subcellular location">
    <subcellularLocation>
        <location evidence="1">Cell membrane</location>
        <topology evidence="1">Multi-pass membrane protein</topology>
    </subcellularLocation>
</comment>
<keyword evidence="6 12" id="KW-0812">Transmembrane</keyword>
<dbReference type="KEGG" id="tid:Thein_1540"/>
<keyword evidence="11" id="KW-0739">Sodium transport</keyword>
<evidence type="ECO:0000256" key="8">
    <source>
        <dbReference type="ARBA" id="ARBA00023053"/>
    </source>
</evidence>
<keyword evidence="9" id="KW-0406">Ion transport</keyword>
<organism evidence="14 15">
    <name type="scientific">Thermodesulfatator indicus (strain DSM 15286 / JCM 11887 / CIR29812)</name>
    <dbReference type="NCBI Taxonomy" id="667014"/>
    <lineage>
        <taxon>Bacteria</taxon>
        <taxon>Pseudomonadati</taxon>
        <taxon>Thermodesulfobacteriota</taxon>
        <taxon>Thermodesulfobacteria</taxon>
        <taxon>Thermodesulfobacteriales</taxon>
        <taxon>Thermodesulfatatoraceae</taxon>
        <taxon>Thermodesulfatator</taxon>
    </lineage>
</organism>
<dbReference type="PANTHER" id="PTHR10110:SF195">
    <property type="entry name" value="NA(+)_H(+) ANTIPORTER NHAS2"/>
    <property type="match status" value="1"/>
</dbReference>
<accession>F8AAI1</accession>
<protein>
    <submittedName>
        <fullName evidence="14">Sodium/hydrogen exchanger</fullName>
    </submittedName>
</protein>
<proteinExistence type="inferred from homology"/>
<dbReference type="EMBL" id="CP002683">
    <property type="protein sequence ID" value="AEH45401.1"/>
    <property type="molecule type" value="Genomic_DNA"/>
</dbReference>
<dbReference type="GO" id="GO:0051453">
    <property type="term" value="P:regulation of intracellular pH"/>
    <property type="evidence" value="ECO:0007669"/>
    <property type="project" value="TreeGrafter"/>
</dbReference>
<evidence type="ECO:0000256" key="5">
    <source>
        <dbReference type="ARBA" id="ARBA00022475"/>
    </source>
</evidence>
<evidence type="ECO:0000256" key="7">
    <source>
        <dbReference type="ARBA" id="ARBA00022989"/>
    </source>
</evidence>
<keyword evidence="15" id="KW-1185">Reference proteome</keyword>
<dbReference type="PANTHER" id="PTHR10110">
    <property type="entry name" value="SODIUM/HYDROGEN EXCHANGER"/>
    <property type="match status" value="1"/>
</dbReference>
<feature type="transmembrane region" description="Helical" evidence="12">
    <location>
        <begin position="72"/>
        <end position="89"/>
    </location>
</feature>
<dbReference type="GO" id="GO:0005886">
    <property type="term" value="C:plasma membrane"/>
    <property type="evidence" value="ECO:0007669"/>
    <property type="project" value="UniProtKB-SubCell"/>
</dbReference>
<feature type="transmembrane region" description="Helical" evidence="12">
    <location>
        <begin position="257"/>
        <end position="277"/>
    </location>
</feature>
<dbReference type="InParanoid" id="F8AAI1"/>
<keyword evidence="7 12" id="KW-1133">Transmembrane helix</keyword>
<evidence type="ECO:0000256" key="6">
    <source>
        <dbReference type="ARBA" id="ARBA00022692"/>
    </source>
</evidence>
<evidence type="ECO:0000256" key="10">
    <source>
        <dbReference type="ARBA" id="ARBA00023136"/>
    </source>
</evidence>
<dbReference type="OrthoDB" id="9774146at2"/>
<evidence type="ECO:0000256" key="12">
    <source>
        <dbReference type="SAM" id="Phobius"/>
    </source>
</evidence>
<feature type="transmembrane region" description="Helical" evidence="12">
    <location>
        <begin position="133"/>
        <end position="155"/>
    </location>
</feature>
<comment type="similarity">
    <text evidence="2">Belongs to the monovalent cation:proton antiporter 1 (CPA1) transporter (TC 2.A.36) family.</text>
</comment>
<dbReference type="GO" id="GO:0015385">
    <property type="term" value="F:sodium:proton antiporter activity"/>
    <property type="evidence" value="ECO:0007669"/>
    <property type="project" value="InterPro"/>
</dbReference>